<proteinExistence type="predicted"/>
<gene>
    <name evidence="1" type="ORF">PPENT_87.1.T0690018</name>
</gene>
<dbReference type="Proteomes" id="UP000689195">
    <property type="component" value="Unassembled WGS sequence"/>
</dbReference>
<name>A0A8S1VL96_9CILI</name>
<dbReference type="AlphaFoldDB" id="A0A8S1VL96"/>
<comment type="caution">
    <text evidence="1">The sequence shown here is derived from an EMBL/GenBank/DDBJ whole genome shotgun (WGS) entry which is preliminary data.</text>
</comment>
<reference evidence="1" key="1">
    <citation type="submission" date="2021-01" db="EMBL/GenBank/DDBJ databases">
        <authorList>
            <consortium name="Genoscope - CEA"/>
            <person name="William W."/>
        </authorList>
    </citation>
    <scope>NUCLEOTIDE SEQUENCE</scope>
</reference>
<sequence>MIKHKQFKKQLAYEIKQKNNRKIVQMNKEYYHKILNQKQNIQKDQRPYLIPFPFLIKQKRNSRIKLMKKLKIQKRIQMRLNIENKFQCNEKIKGIQLKTFQSILLNPYQPQFNSNYKLAAYQVIKPKVVSASQGGFGLAVMKPPLSKDKVTTFAFTINKYNKWAGIGICHLQTAQGFNYDMNENYSQKNHNVYITSTGGYRISSYQGYSIDEYIFLRKQQ</sequence>
<protein>
    <submittedName>
        <fullName evidence="1">Uncharacterized protein</fullName>
    </submittedName>
</protein>
<dbReference type="EMBL" id="CAJJDO010000069">
    <property type="protein sequence ID" value="CAD8178164.1"/>
    <property type="molecule type" value="Genomic_DNA"/>
</dbReference>
<accession>A0A8S1VL96</accession>
<organism evidence="1 2">
    <name type="scientific">Paramecium pentaurelia</name>
    <dbReference type="NCBI Taxonomy" id="43138"/>
    <lineage>
        <taxon>Eukaryota</taxon>
        <taxon>Sar</taxon>
        <taxon>Alveolata</taxon>
        <taxon>Ciliophora</taxon>
        <taxon>Intramacronucleata</taxon>
        <taxon>Oligohymenophorea</taxon>
        <taxon>Peniculida</taxon>
        <taxon>Parameciidae</taxon>
        <taxon>Paramecium</taxon>
    </lineage>
</organism>
<evidence type="ECO:0000313" key="1">
    <source>
        <dbReference type="EMBL" id="CAD8178164.1"/>
    </source>
</evidence>
<evidence type="ECO:0000313" key="2">
    <source>
        <dbReference type="Proteomes" id="UP000689195"/>
    </source>
</evidence>
<keyword evidence="2" id="KW-1185">Reference proteome</keyword>
<dbReference type="OrthoDB" id="320101at2759"/>